<evidence type="ECO:0000259" key="8">
    <source>
        <dbReference type="Pfam" id="PF07715"/>
    </source>
</evidence>
<dbReference type="InterPro" id="IPR039426">
    <property type="entry name" value="TonB-dep_rcpt-like"/>
</dbReference>
<keyword evidence="10" id="KW-1185">Reference proteome</keyword>
<dbReference type="InterPro" id="IPR012910">
    <property type="entry name" value="Plug_dom"/>
</dbReference>
<evidence type="ECO:0000256" key="3">
    <source>
        <dbReference type="ARBA" id="ARBA00022452"/>
    </source>
</evidence>
<evidence type="ECO:0000256" key="1">
    <source>
        <dbReference type="ARBA" id="ARBA00004571"/>
    </source>
</evidence>
<dbReference type="OrthoDB" id="9768177at2"/>
<evidence type="ECO:0000313" key="10">
    <source>
        <dbReference type="Proteomes" id="UP000219281"/>
    </source>
</evidence>
<evidence type="ECO:0000256" key="6">
    <source>
        <dbReference type="ARBA" id="ARBA00023237"/>
    </source>
</evidence>
<dbReference type="Pfam" id="PF07715">
    <property type="entry name" value="Plug"/>
    <property type="match status" value="1"/>
</dbReference>
<evidence type="ECO:0000256" key="7">
    <source>
        <dbReference type="PROSITE-ProRule" id="PRU01360"/>
    </source>
</evidence>
<dbReference type="SUPFAM" id="SSF49464">
    <property type="entry name" value="Carboxypeptidase regulatory domain-like"/>
    <property type="match status" value="1"/>
</dbReference>
<dbReference type="NCBIfam" id="TIGR04057">
    <property type="entry name" value="SusC_RagA_signa"/>
    <property type="match status" value="1"/>
</dbReference>
<dbReference type="PROSITE" id="PS52016">
    <property type="entry name" value="TONB_DEPENDENT_REC_3"/>
    <property type="match status" value="1"/>
</dbReference>
<dbReference type="EMBL" id="OCMT01000001">
    <property type="protein sequence ID" value="SOD11939.1"/>
    <property type="molecule type" value="Genomic_DNA"/>
</dbReference>
<evidence type="ECO:0000256" key="2">
    <source>
        <dbReference type="ARBA" id="ARBA00022448"/>
    </source>
</evidence>
<name>A0A285ZQL5_9SPHI</name>
<dbReference type="InterPro" id="IPR036942">
    <property type="entry name" value="Beta-barrel_TonB_sf"/>
</dbReference>
<keyword evidence="5 7" id="KW-0472">Membrane</keyword>
<dbReference type="AlphaFoldDB" id="A0A285ZQL5"/>
<dbReference type="Gene3D" id="2.60.40.1120">
    <property type="entry name" value="Carboxypeptidase-like, regulatory domain"/>
    <property type="match status" value="1"/>
</dbReference>
<keyword evidence="2 7" id="KW-0813">Transport</keyword>
<keyword evidence="6 7" id="KW-0998">Cell outer membrane</keyword>
<reference evidence="10" key="1">
    <citation type="submission" date="2017-09" db="EMBL/GenBank/DDBJ databases">
        <authorList>
            <person name="Varghese N."/>
            <person name="Submissions S."/>
        </authorList>
    </citation>
    <scope>NUCLEOTIDE SEQUENCE [LARGE SCALE GENOMIC DNA]</scope>
    <source>
        <strain evidence="10">CGMCC 1.12803</strain>
    </source>
</reference>
<dbReference type="GO" id="GO:0009279">
    <property type="term" value="C:cell outer membrane"/>
    <property type="evidence" value="ECO:0007669"/>
    <property type="project" value="UniProtKB-SubCell"/>
</dbReference>
<comment type="similarity">
    <text evidence="7">Belongs to the TonB-dependent receptor family.</text>
</comment>
<dbReference type="Gene3D" id="2.170.130.10">
    <property type="entry name" value="TonB-dependent receptor, plug domain"/>
    <property type="match status" value="1"/>
</dbReference>
<dbReference type="InterPro" id="IPR037066">
    <property type="entry name" value="Plug_dom_sf"/>
</dbReference>
<dbReference type="Pfam" id="PF13715">
    <property type="entry name" value="CarbopepD_reg_2"/>
    <property type="match status" value="1"/>
</dbReference>
<gene>
    <name evidence="9" type="ORF">SAMN06297358_0410</name>
</gene>
<dbReference type="Gene3D" id="2.40.170.20">
    <property type="entry name" value="TonB-dependent receptor, beta-barrel domain"/>
    <property type="match status" value="1"/>
</dbReference>
<sequence>MQKNGKANRFLKGRALPKYVVIFSVFLILLSYSSLAQNNPLINSKLTGKVIDARTKEPLAGAVVQIEGVTNQTQTDADGQFNLVTGQSFPYNLIVSYLGYEKQKVTVNGSPITVELKEIANELSGVVVTGYNTQKKQDFTGSAARVSAKQIANRPAQSFDQLIGGQAAGVNIVQPSGVLNAAPVFRIRGINSISSGIYPLIVIDGVPSFTGQQGGNVGNNPLSNLNPGDIESIDVLKDASATAIYGSRAANGVVVVTTKKGRSGKTKVNYDAWVNVSTPANLPELLDASQYVAIKNEAMVNAGRQPGFALQTRSDGSTVNTDWYDVAYHNGVSQNHNVSFSGATEATNYFISLAYGKQNGILRTNDQDQKTARINLEHKLFNNITLGTHIGYNNTLGRGPATGSLPGQYIGTDALSRMTYVLPPNVAVYNEDGSYNIQDKQRVGYGANNANAASAGYVGNINAYNLQLILDLDKYSSESNSLLGDVYAEWEILKGLKFKTTYGLNKLFIENLSFQNGIHGDAGPANGGATNTNRRLNRSDWVNTLSYNRTFLEKHNLNALVGYEEIVTTVDSWGAQRLGLSDPFFTSYQGGFTTITPSGNSQSRNGFISYFANLNYSFASKYLLSYSFRRDGYSGLPKDNRFGNFNGGSVGWVVSEEDFFKNSPLASVFDRFKIKASYGEVGNINIGDFPSLGLFSAATYNGIPTLGFSQAGNSQLQWETSKKSNVGVVLSFLKERLTFEADYYNNKVDGLILDAKQAPSKGIPGNIISANVGSLYNKGFELALTAAIIQKDDFKWNANFNISTVKNRVTALSNGADIYSPSNFGIQNMTREGYSIGAIWAVPTNGVNSANGNRIFINRDGREVQYNHIATNKWTYLDGTVAPAIDNYLDGRIQGSSLPTYYGGLNNNFSYKRFDLDFGIIFSGGNKLYNGTKANLLDQRYFNNGTFVLDRWTTAGQVTDIPKLYFSDNVSTGFSITNSAMVEDGSFLKLKNLALGYRIPAQTLFNGKISSLRIYAQATNLFTITKYTGSDPEISINGNSIASGKDHNAVVNARTFALGLNLQF</sequence>
<proteinExistence type="inferred from homology"/>
<accession>A0A285ZQL5</accession>
<feature type="domain" description="TonB-dependent receptor plug" evidence="8">
    <location>
        <begin position="135"/>
        <end position="253"/>
    </location>
</feature>
<dbReference type="RefSeq" id="WP_097128094.1">
    <property type="nucleotide sequence ID" value="NZ_OCMT01000001.1"/>
</dbReference>
<organism evidence="9 10">
    <name type="scientific">Pedobacter xixiisoli</name>
    <dbReference type="NCBI Taxonomy" id="1476464"/>
    <lineage>
        <taxon>Bacteria</taxon>
        <taxon>Pseudomonadati</taxon>
        <taxon>Bacteroidota</taxon>
        <taxon>Sphingobacteriia</taxon>
        <taxon>Sphingobacteriales</taxon>
        <taxon>Sphingobacteriaceae</taxon>
        <taxon>Pedobacter</taxon>
    </lineage>
</organism>
<evidence type="ECO:0000313" key="9">
    <source>
        <dbReference type="EMBL" id="SOD11939.1"/>
    </source>
</evidence>
<dbReference type="SUPFAM" id="SSF56935">
    <property type="entry name" value="Porins"/>
    <property type="match status" value="1"/>
</dbReference>
<dbReference type="NCBIfam" id="TIGR04056">
    <property type="entry name" value="OMP_RagA_SusC"/>
    <property type="match status" value="1"/>
</dbReference>
<dbReference type="Proteomes" id="UP000219281">
    <property type="component" value="Unassembled WGS sequence"/>
</dbReference>
<evidence type="ECO:0000256" key="5">
    <source>
        <dbReference type="ARBA" id="ARBA00023136"/>
    </source>
</evidence>
<keyword evidence="3 7" id="KW-1134">Transmembrane beta strand</keyword>
<protein>
    <submittedName>
        <fullName evidence="9">TonB-linked outer membrane protein, SusC/RagA family</fullName>
    </submittedName>
</protein>
<comment type="subcellular location">
    <subcellularLocation>
        <location evidence="1 7">Cell outer membrane</location>
        <topology evidence="1 7">Multi-pass membrane protein</topology>
    </subcellularLocation>
</comment>
<keyword evidence="4 7" id="KW-0812">Transmembrane</keyword>
<dbReference type="InterPro" id="IPR023997">
    <property type="entry name" value="TonB-dep_OMP_SusC/RagA_CS"/>
</dbReference>
<dbReference type="InterPro" id="IPR008969">
    <property type="entry name" value="CarboxyPept-like_regulatory"/>
</dbReference>
<evidence type="ECO:0000256" key="4">
    <source>
        <dbReference type="ARBA" id="ARBA00022692"/>
    </source>
</evidence>
<dbReference type="InterPro" id="IPR023996">
    <property type="entry name" value="TonB-dep_OMP_SusC/RagA"/>
</dbReference>